<evidence type="ECO:0000256" key="6">
    <source>
        <dbReference type="ARBA" id="ARBA00022603"/>
    </source>
</evidence>
<dbReference type="EMBL" id="JAVREX010000023">
    <property type="protein sequence ID" value="MDT0432454.1"/>
    <property type="molecule type" value="Genomic_DNA"/>
</dbReference>
<evidence type="ECO:0000256" key="11">
    <source>
        <dbReference type="ARBA" id="ARBA00031350"/>
    </source>
</evidence>
<evidence type="ECO:0000313" key="12">
    <source>
        <dbReference type="EMBL" id="MDT0432454.1"/>
    </source>
</evidence>
<evidence type="ECO:0000313" key="13">
    <source>
        <dbReference type="Proteomes" id="UP001183777"/>
    </source>
</evidence>
<keyword evidence="5" id="KW-0963">Cytoplasm</keyword>
<dbReference type="PANTHER" id="PTHR11579:SF0">
    <property type="entry name" value="PROTEIN-L-ISOASPARTATE(D-ASPARTATE) O-METHYLTRANSFERASE"/>
    <property type="match status" value="1"/>
</dbReference>
<keyword evidence="8" id="KW-0949">S-adenosyl-L-methionine</keyword>
<comment type="subcellular location">
    <subcellularLocation>
        <location evidence="1">Cytoplasm</location>
    </subcellularLocation>
</comment>
<evidence type="ECO:0000256" key="3">
    <source>
        <dbReference type="ARBA" id="ARBA00011890"/>
    </source>
</evidence>
<dbReference type="Proteomes" id="UP001183777">
    <property type="component" value="Unassembled WGS sequence"/>
</dbReference>
<evidence type="ECO:0000256" key="7">
    <source>
        <dbReference type="ARBA" id="ARBA00022679"/>
    </source>
</evidence>
<evidence type="ECO:0000256" key="4">
    <source>
        <dbReference type="ARBA" id="ARBA00013346"/>
    </source>
</evidence>
<dbReference type="SUPFAM" id="SSF53335">
    <property type="entry name" value="S-adenosyl-L-methionine-dependent methyltransferases"/>
    <property type="match status" value="1"/>
</dbReference>
<dbReference type="Gene3D" id="3.40.50.150">
    <property type="entry name" value="Vaccinia Virus protein VP39"/>
    <property type="match status" value="1"/>
</dbReference>
<dbReference type="PANTHER" id="PTHR11579">
    <property type="entry name" value="PROTEIN-L-ISOASPARTATE O-METHYLTRANSFERASE"/>
    <property type="match status" value="1"/>
</dbReference>
<evidence type="ECO:0000256" key="2">
    <source>
        <dbReference type="ARBA" id="ARBA00005369"/>
    </source>
</evidence>
<evidence type="ECO:0000256" key="5">
    <source>
        <dbReference type="ARBA" id="ARBA00022490"/>
    </source>
</evidence>
<comment type="similarity">
    <text evidence="2">Belongs to the methyltransferase superfamily. L-isoaspartyl/D-aspartyl protein methyltransferase family.</text>
</comment>
<keyword evidence="7" id="KW-0808">Transferase</keyword>
<dbReference type="CDD" id="cd02440">
    <property type="entry name" value="AdoMet_MTases"/>
    <property type="match status" value="1"/>
</dbReference>
<organism evidence="12 13">
    <name type="scientific">Streptomyces salyersiae</name>
    <dbReference type="NCBI Taxonomy" id="3075530"/>
    <lineage>
        <taxon>Bacteria</taxon>
        <taxon>Bacillati</taxon>
        <taxon>Actinomycetota</taxon>
        <taxon>Actinomycetes</taxon>
        <taxon>Kitasatosporales</taxon>
        <taxon>Streptomycetaceae</taxon>
        <taxon>Streptomyces</taxon>
    </lineage>
</organism>
<evidence type="ECO:0000256" key="8">
    <source>
        <dbReference type="ARBA" id="ARBA00022691"/>
    </source>
</evidence>
<evidence type="ECO:0000256" key="9">
    <source>
        <dbReference type="ARBA" id="ARBA00030757"/>
    </source>
</evidence>
<keyword evidence="13" id="KW-1185">Reference proteome</keyword>
<proteinExistence type="inferred from homology"/>
<sequence length="391" mass="42808">MNPTKKAEEAYPTRRQVGFALVSAGVLTSEWLNTYALVPRRAFLPDVIWPYDMESGQAVHVSRTDDAGRWRRYADDDVPIVTQWDDGGHEGPRPGRLPTSSASMPSVVFRMLDVLTVDEDSRVLEIGTGTGWNAALLAHRTGDGHVVSVEVDAAVADRAREALHRFGALVEVVHGDGLCGAPDHAPFDRVVATCGVREVPFDWVAQTRPLGVIVAPWGTGFTQDDALVRLQVHASGEFAQGRFVGPVAFMKARAHRTAPVDHEAYAPHTGFPAVEEPGEVAAEIAAGGRFGPLVFALGLRVPDCAFSPAQERDGARPLWFYSRGDRSWACVFLREGRPAQVWQHGPRRLWDEVRAAHAWWCAQGRPGWDRFGLTVGAAGEYAWLDDPGRPL</sequence>
<dbReference type="InterPro" id="IPR000682">
    <property type="entry name" value="PCMT"/>
</dbReference>
<comment type="caution">
    <text evidence="12">The sequence shown here is derived from an EMBL/GenBank/DDBJ whole genome shotgun (WGS) entry which is preliminary data.</text>
</comment>
<evidence type="ECO:0000256" key="10">
    <source>
        <dbReference type="ARBA" id="ARBA00031323"/>
    </source>
</evidence>
<reference evidence="13" key="1">
    <citation type="submission" date="2023-07" db="EMBL/GenBank/DDBJ databases">
        <title>30 novel species of actinomycetes from the DSMZ collection.</title>
        <authorList>
            <person name="Nouioui I."/>
        </authorList>
    </citation>
    <scope>NUCLEOTIDE SEQUENCE [LARGE SCALE GENOMIC DNA]</scope>
    <source>
        <strain evidence="13">DSM 41770</strain>
    </source>
</reference>
<dbReference type="GO" id="GO:0032259">
    <property type="term" value="P:methylation"/>
    <property type="evidence" value="ECO:0007669"/>
    <property type="project" value="UniProtKB-KW"/>
</dbReference>
<dbReference type="Pfam" id="PF01135">
    <property type="entry name" value="PCMT"/>
    <property type="match status" value="1"/>
</dbReference>
<name>A0ABU2RX05_9ACTN</name>
<gene>
    <name evidence="12" type="ORF">RM649_33110</name>
</gene>
<dbReference type="EC" id="2.1.1.77" evidence="3"/>
<protein>
    <recommendedName>
        <fullName evidence="4">Protein-L-isoaspartate O-methyltransferase</fullName>
        <ecNumber evidence="3">2.1.1.77</ecNumber>
    </recommendedName>
    <alternativeName>
        <fullName evidence="11">L-isoaspartyl protein carboxyl methyltransferase</fullName>
    </alternativeName>
    <alternativeName>
        <fullName evidence="9">Protein L-isoaspartyl methyltransferase</fullName>
    </alternativeName>
    <alternativeName>
        <fullName evidence="10">Protein-beta-aspartate methyltransferase</fullName>
    </alternativeName>
</protein>
<dbReference type="RefSeq" id="WP_311661260.1">
    <property type="nucleotide sequence ID" value="NZ_JAVREX010000023.1"/>
</dbReference>
<accession>A0ABU2RX05</accession>
<dbReference type="InterPro" id="IPR029063">
    <property type="entry name" value="SAM-dependent_MTases_sf"/>
</dbReference>
<keyword evidence="6 12" id="KW-0489">Methyltransferase</keyword>
<dbReference type="GO" id="GO:0008168">
    <property type="term" value="F:methyltransferase activity"/>
    <property type="evidence" value="ECO:0007669"/>
    <property type="project" value="UniProtKB-KW"/>
</dbReference>
<evidence type="ECO:0000256" key="1">
    <source>
        <dbReference type="ARBA" id="ARBA00004496"/>
    </source>
</evidence>